<dbReference type="GO" id="GO:0005829">
    <property type="term" value="C:cytosol"/>
    <property type="evidence" value="ECO:0007669"/>
    <property type="project" value="TreeGrafter"/>
</dbReference>
<evidence type="ECO:0000313" key="9">
    <source>
        <dbReference type="Proteomes" id="UP000182769"/>
    </source>
</evidence>
<reference evidence="9" key="1">
    <citation type="submission" date="2015-08" db="EMBL/GenBank/DDBJ databases">
        <authorList>
            <person name="Varghese N."/>
        </authorList>
    </citation>
    <scope>NUCLEOTIDE SEQUENCE [LARGE SCALE GENOMIC DNA]</scope>
    <source>
        <strain evidence="9">JCM 18476</strain>
    </source>
</reference>
<dbReference type="InterPro" id="IPR000845">
    <property type="entry name" value="Nucleoside_phosphorylase_d"/>
</dbReference>
<dbReference type="GO" id="GO:0009164">
    <property type="term" value="P:nucleoside catabolic process"/>
    <property type="evidence" value="ECO:0007669"/>
    <property type="project" value="InterPro"/>
</dbReference>
<feature type="binding site" evidence="6">
    <location>
        <begin position="175"/>
        <end position="176"/>
    </location>
    <ligand>
        <name>substrate</name>
    </ligand>
</feature>
<gene>
    <name evidence="6" type="primary">mtnN</name>
    <name evidence="8" type="ORF">Ga0061065_11563</name>
</gene>
<evidence type="ECO:0000256" key="4">
    <source>
        <dbReference type="ARBA" id="ARBA00023167"/>
    </source>
</evidence>
<dbReference type="UniPathway" id="UPA00904">
    <property type="reaction ID" value="UER00871"/>
</dbReference>
<feature type="active site" description="Proton acceptor" evidence="6">
    <location>
        <position position="13"/>
    </location>
</feature>
<comment type="catalytic activity">
    <reaction evidence="5">
        <text>5'-deoxyadenosine + H2O = 5-deoxy-D-ribose + adenine</text>
        <dbReference type="Rhea" id="RHEA:29859"/>
        <dbReference type="ChEBI" id="CHEBI:15377"/>
        <dbReference type="ChEBI" id="CHEBI:16708"/>
        <dbReference type="ChEBI" id="CHEBI:17319"/>
        <dbReference type="ChEBI" id="CHEBI:149540"/>
        <dbReference type="EC" id="3.2.2.9"/>
    </reaction>
    <physiologicalReaction direction="left-to-right" evidence="5">
        <dbReference type="Rhea" id="RHEA:29860"/>
    </physiologicalReaction>
</comment>
<keyword evidence="4 6" id="KW-0486">Methionine biosynthesis</keyword>
<proteinExistence type="inferred from homology"/>
<comment type="similarity">
    <text evidence="6">Belongs to the PNP/UDP phosphorylase family. MtnN subfamily.</text>
</comment>
<dbReference type="NCBIfam" id="TIGR01704">
    <property type="entry name" value="MTA_SAH-Nsdase"/>
    <property type="match status" value="1"/>
</dbReference>
<dbReference type="FunFam" id="3.40.50.1580:FF:000001">
    <property type="entry name" value="MTA/SAH nucleosidase family protein"/>
    <property type="match status" value="1"/>
</dbReference>
<dbReference type="EC" id="3.2.2.9" evidence="6"/>
<evidence type="ECO:0000256" key="3">
    <source>
        <dbReference type="ARBA" id="ARBA00022801"/>
    </source>
</evidence>
<comment type="catalytic activity">
    <reaction evidence="6">
        <text>S-adenosyl-L-homocysteine + H2O = S-(5-deoxy-D-ribos-5-yl)-L-homocysteine + adenine</text>
        <dbReference type="Rhea" id="RHEA:17805"/>
        <dbReference type="ChEBI" id="CHEBI:15377"/>
        <dbReference type="ChEBI" id="CHEBI:16708"/>
        <dbReference type="ChEBI" id="CHEBI:57856"/>
        <dbReference type="ChEBI" id="CHEBI:58195"/>
        <dbReference type="EC" id="3.2.2.9"/>
    </reaction>
</comment>
<dbReference type="InterPro" id="IPR035994">
    <property type="entry name" value="Nucleoside_phosphorylase_sf"/>
</dbReference>
<evidence type="ECO:0000256" key="1">
    <source>
        <dbReference type="ARBA" id="ARBA00004945"/>
    </source>
</evidence>
<dbReference type="GO" id="GO:0008930">
    <property type="term" value="F:methylthioadenosine nucleosidase activity"/>
    <property type="evidence" value="ECO:0007669"/>
    <property type="project" value="UniProtKB-UniRule"/>
</dbReference>
<dbReference type="CDD" id="cd09008">
    <property type="entry name" value="MTAN"/>
    <property type="match status" value="1"/>
</dbReference>
<organism evidence="8 9">
    <name type="scientific">Marinomonas fungiae</name>
    <dbReference type="NCBI Taxonomy" id="1137284"/>
    <lineage>
        <taxon>Bacteria</taxon>
        <taxon>Pseudomonadati</taxon>
        <taxon>Pseudomonadota</taxon>
        <taxon>Gammaproteobacteria</taxon>
        <taxon>Oceanospirillales</taxon>
        <taxon>Oceanospirillaceae</taxon>
        <taxon>Marinomonas</taxon>
    </lineage>
</organism>
<name>A0A0K6ISS5_9GAMM</name>
<keyword evidence="3 6" id="KW-0378">Hydrolase</keyword>
<dbReference type="Pfam" id="PF01048">
    <property type="entry name" value="PNP_UDP_1"/>
    <property type="match status" value="1"/>
</dbReference>
<feature type="domain" description="Nucleoside phosphorylase" evidence="7">
    <location>
        <begin position="4"/>
        <end position="228"/>
    </location>
</feature>
<evidence type="ECO:0000256" key="5">
    <source>
        <dbReference type="ARBA" id="ARBA00050313"/>
    </source>
</evidence>
<comment type="function">
    <text evidence="6">Catalyzes the irreversible cleavage of the glycosidic bond in both 5'-methylthioadenosine (MTA) and S-adenosylhomocysteine (SAH/AdoHcy) to adenine and the corresponding thioribose, 5'-methylthioribose and S-ribosylhomocysteine, respectively. Also cleaves 5'-deoxyadenosine, a toxic by-product of radical S-adenosylmethionine (SAM) enzymes, into 5-deoxyribose and adenine.</text>
</comment>
<dbReference type="Gene3D" id="3.40.50.1580">
    <property type="entry name" value="Nucleoside phosphorylase domain"/>
    <property type="match status" value="1"/>
</dbReference>
<dbReference type="PANTHER" id="PTHR46832">
    <property type="entry name" value="5'-METHYLTHIOADENOSINE/S-ADENOSYLHOMOCYSTEINE NUCLEOSIDASE"/>
    <property type="match status" value="1"/>
</dbReference>
<evidence type="ECO:0000256" key="6">
    <source>
        <dbReference type="HAMAP-Rule" id="MF_01684"/>
    </source>
</evidence>
<dbReference type="GO" id="GO:0008782">
    <property type="term" value="F:adenosylhomocysteine nucleosidase activity"/>
    <property type="evidence" value="ECO:0007669"/>
    <property type="project" value="UniProtKB-UniRule"/>
</dbReference>
<feature type="active site" description="Proton donor" evidence="6">
    <location>
        <position position="199"/>
    </location>
</feature>
<dbReference type="OrthoDB" id="9792278at2"/>
<dbReference type="Proteomes" id="UP000182769">
    <property type="component" value="Unassembled WGS sequence"/>
</dbReference>
<feature type="binding site" evidence="6">
    <location>
        <position position="79"/>
    </location>
    <ligand>
        <name>substrate</name>
    </ligand>
</feature>
<dbReference type="STRING" id="1137284.GCA_001418205_03422"/>
<evidence type="ECO:0000259" key="7">
    <source>
        <dbReference type="Pfam" id="PF01048"/>
    </source>
</evidence>
<dbReference type="GO" id="GO:0019509">
    <property type="term" value="P:L-methionine salvage from methylthioadenosine"/>
    <property type="evidence" value="ECO:0007669"/>
    <property type="project" value="UniProtKB-UniRule"/>
</dbReference>
<dbReference type="SUPFAM" id="SSF53167">
    <property type="entry name" value="Purine and uridine phosphorylases"/>
    <property type="match status" value="1"/>
</dbReference>
<dbReference type="AlphaFoldDB" id="A0A0K6ISS5"/>
<dbReference type="HAMAP" id="MF_01684">
    <property type="entry name" value="Salvage_MtnN"/>
    <property type="match status" value="1"/>
</dbReference>
<dbReference type="NCBIfam" id="NF004079">
    <property type="entry name" value="PRK05584.1"/>
    <property type="match status" value="1"/>
</dbReference>
<accession>A0A0K6ISS5</accession>
<sequence>MSVIGLIGAMDEEVAVIKEWMTDIQATEVAGCEFFQGQLDGKDVVLLKSGIGKVNAAVSTTLLLANFKPSTVINIGSAGGFDPELEVGDVIISDAVVHHDVDVTAFGYAIGQLPSMPETFKADEALIALAKTAVANVGQVKAKVGLIGTGDVFMCQAERVAAVRASFPTLKAVEMEAAAVAQVCHKFAVPFVVVRSLSDVADKESPASFEEYLTVAAQNSSLMIRAMLKEIQ</sequence>
<dbReference type="PANTHER" id="PTHR46832:SF1">
    <property type="entry name" value="5'-METHYLTHIOADENOSINE_S-ADENOSYLHOMOCYSTEINE NUCLEOSIDASE"/>
    <property type="match status" value="1"/>
</dbReference>
<dbReference type="EMBL" id="CYHG01000015">
    <property type="protein sequence ID" value="CUB06148.1"/>
    <property type="molecule type" value="Genomic_DNA"/>
</dbReference>
<protein>
    <recommendedName>
        <fullName evidence="6">5'-methylthioadenosine/S-adenosylhomocysteine nucleosidase</fullName>
        <shortName evidence="6">MTA/SAH nucleosidase</shortName>
        <shortName evidence="6">MTAN</shortName>
        <ecNumber evidence="6">3.2.2.9</ecNumber>
    </recommendedName>
    <alternativeName>
        <fullName evidence="6">5'-deoxyadenosine nucleosidase</fullName>
        <shortName evidence="6">DOA nucleosidase</shortName>
        <shortName evidence="6">dAdo nucleosidase</shortName>
    </alternativeName>
    <alternativeName>
        <fullName evidence="6">5'-methylthioadenosine nucleosidase</fullName>
        <shortName evidence="6">MTA nucleosidase</shortName>
    </alternativeName>
    <alternativeName>
        <fullName evidence="6">S-adenosylhomocysteine nucleosidase</fullName>
        <shortName evidence="6">AdoHcy nucleosidase</shortName>
        <shortName evidence="6">SAH nucleosidase</shortName>
        <shortName evidence="6">SRH nucleosidase</shortName>
    </alternativeName>
</protein>
<comment type="catalytic activity">
    <reaction evidence="6">
        <text>S-methyl-5'-thioadenosine + H2O = 5-(methylsulfanyl)-D-ribose + adenine</text>
        <dbReference type="Rhea" id="RHEA:13617"/>
        <dbReference type="ChEBI" id="CHEBI:15377"/>
        <dbReference type="ChEBI" id="CHEBI:16708"/>
        <dbReference type="ChEBI" id="CHEBI:17509"/>
        <dbReference type="ChEBI" id="CHEBI:78440"/>
        <dbReference type="EC" id="3.2.2.9"/>
    </reaction>
</comment>
<evidence type="ECO:0000313" key="8">
    <source>
        <dbReference type="EMBL" id="CUB06148.1"/>
    </source>
</evidence>
<dbReference type="GO" id="GO:0019284">
    <property type="term" value="P:L-methionine salvage from S-adenosylmethionine"/>
    <property type="evidence" value="ECO:0007669"/>
    <property type="project" value="TreeGrafter"/>
</dbReference>
<evidence type="ECO:0000256" key="2">
    <source>
        <dbReference type="ARBA" id="ARBA00022605"/>
    </source>
</evidence>
<keyword evidence="2 6" id="KW-0028">Amino-acid biosynthesis</keyword>
<keyword evidence="9" id="KW-1185">Reference proteome</keyword>
<feature type="binding site" evidence="6">
    <location>
        <position position="154"/>
    </location>
    <ligand>
        <name>substrate</name>
    </ligand>
</feature>
<dbReference type="InterPro" id="IPR010049">
    <property type="entry name" value="MTA_SAH_Nsdase"/>
</dbReference>
<dbReference type="RefSeq" id="WP_055464433.1">
    <property type="nucleotide sequence ID" value="NZ_CYHG01000015.1"/>
</dbReference>
<comment type="pathway">
    <text evidence="1 6">Amino-acid biosynthesis; L-methionine biosynthesis via salvage pathway; S-methyl-5-thio-alpha-D-ribose 1-phosphate from S-methyl-5'-thioadenosine (hydrolase route): step 1/2.</text>
</comment>